<keyword evidence="5 8" id="KW-0812">Transmembrane</keyword>
<feature type="transmembrane region" description="Helical" evidence="8">
    <location>
        <begin position="265"/>
        <end position="286"/>
    </location>
</feature>
<dbReference type="Pfam" id="PF03547">
    <property type="entry name" value="Mem_trans"/>
    <property type="match status" value="1"/>
</dbReference>
<protein>
    <recommendedName>
        <fullName evidence="10">Membrane transport protein</fullName>
    </recommendedName>
</protein>
<name>A0A644ZJG5_9ZZZZ</name>
<keyword evidence="6 8" id="KW-1133">Transmembrane helix</keyword>
<keyword evidence="3" id="KW-0813">Transport</keyword>
<dbReference type="AlphaFoldDB" id="A0A644ZJG5"/>
<sequence length="324" mass="35950">MLGKEKRLNLSSRRRKECRTTLISIVFQQLLTMFSIMFFGFLLIRSNVINSEGTRQISTILSLFVMPATMITSFNADFDAKRLKLLLWATLAAFLTISIRAAIAHVLLKKEDRIDKYATIFPNAGFVGIPLVLATVGYEGVFFMSGYIMANNITQWTYGQYLISGDKKAMTLRQTILNPGMIGAAIGLCIYISRLPVPEFLWKSVDSLAALNTPLAMIILGSYIANSNFSELLAFPKAYWTTFLRLIVTALISIGIIYLLPIDDYMVEIVLTIASCAPAATNTAILGRLFGGDYEYGARLVVLTTLLSLFTIPIIVQFAQVLFG</sequence>
<evidence type="ECO:0000256" key="4">
    <source>
        <dbReference type="ARBA" id="ARBA00022475"/>
    </source>
</evidence>
<dbReference type="GO" id="GO:0005886">
    <property type="term" value="C:plasma membrane"/>
    <property type="evidence" value="ECO:0007669"/>
    <property type="project" value="UniProtKB-SubCell"/>
</dbReference>
<feature type="transmembrane region" description="Helical" evidence="8">
    <location>
        <begin position="120"/>
        <end position="143"/>
    </location>
</feature>
<feature type="transmembrane region" description="Helical" evidence="8">
    <location>
        <begin position="21"/>
        <end position="44"/>
    </location>
</feature>
<dbReference type="EMBL" id="VSSQ01009160">
    <property type="protein sequence ID" value="MPM40877.1"/>
    <property type="molecule type" value="Genomic_DNA"/>
</dbReference>
<dbReference type="GO" id="GO:0055085">
    <property type="term" value="P:transmembrane transport"/>
    <property type="evidence" value="ECO:0007669"/>
    <property type="project" value="InterPro"/>
</dbReference>
<organism evidence="9">
    <name type="scientific">bioreactor metagenome</name>
    <dbReference type="NCBI Taxonomy" id="1076179"/>
    <lineage>
        <taxon>unclassified sequences</taxon>
        <taxon>metagenomes</taxon>
        <taxon>ecological metagenomes</taxon>
    </lineage>
</organism>
<feature type="transmembrane region" description="Helical" evidence="8">
    <location>
        <begin position="176"/>
        <end position="195"/>
    </location>
</feature>
<evidence type="ECO:0000256" key="7">
    <source>
        <dbReference type="ARBA" id="ARBA00023136"/>
    </source>
</evidence>
<dbReference type="InterPro" id="IPR004776">
    <property type="entry name" value="Mem_transp_PIN-like"/>
</dbReference>
<feature type="transmembrane region" description="Helical" evidence="8">
    <location>
        <begin position="238"/>
        <end position="259"/>
    </location>
</feature>
<dbReference type="InterPro" id="IPR038770">
    <property type="entry name" value="Na+/solute_symporter_sf"/>
</dbReference>
<evidence type="ECO:0000256" key="6">
    <source>
        <dbReference type="ARBA" id="ARBA00022989"/>
    </source>
</evidence>
<evidence type="ECO:0000256" key="2">
    <source>
        <dbReference type="ARBA" id="ARBA00010145"/>
    </source>
</evidence>
<reference evidence="9" key="1">
    <citation type="submission" date="2019-08" db="EMBL/GenBank/DDBJ databases">
        <authorList>
            <person name="Kucharzyk K."/>
            <person name="Murdoch R.W."/>
            <person name="Higgins S."/>
            <person name="Loffler F."/>
        </authorList>
    </citation>
    <scope>NUCLEOTIDE SEQUENCE</scope>
</reference>
<evidence type="ECO:0000256" key="3">
    <source>
        <dbReference type="ARBA" id="ARBA00022448"/>
    </source>
</evidence>
<evidence type="ECO:0008006" key="10">
    <source>
        <dbReference type="Google" id="ProtNLM"/>
    </source>
</evidence>
<feature type="transmembrane region" description="Helical" evidence="8">
    <location>
        <begin position="298"/>
        <end position="323"/>
    </location>
</feature>
<evidence type="ECO:0000313" key="9">
    <source>
        <dbReference type="EMBL" id="MPM40877.1"/>
    </source>
</evidence>
<proteinExistence type="inferred from homology"/>
<feature type="transmembrane region" description="Helical" evidence="8">
    <location>
        <begin position="207"/>
        <end position="226"/>
    </location>
</feature>
<evidence type="ECO:0000256" key="1">
    <source>
        <dbReference type="ARBA" id="ARBA00004651"/>
    </source>
</evidence>
<gene>
    <name evidence="9" type="ORF">SDC9_87525</name>
</gene>
<feature type="transmembrane region" description="Helical" evidence="8">
    <location>
        <begin position="86"/>
        <end position="108"/>
    </location>
</feature>
<keyword evidence="7 8" id="KW-0472">Membrane</keyword>
<comment type="subcellular location">
    <subcellularLocation>
        <location evidence="1">Cell membrane</location>
        <topology evidence="1">Multi-pass membrane protein</topology>
    </subcellularLocation>
</comment>
<keyword evidence="4" id="KW-1003">Cell membrane</keyword>
<evidence type="ECO:0000256" key="8">
    <source>
        <dbReference type="SAM" id="Phobius"/>
    </source>
</evidence>
<comment type="similarity">
    <text evidence="2">Belongs to the auxin efflux carrier (TC 2.A.69) family.</text>
</comment>
<dbReference type="Gene3D" id="1.20.1530.20">
    <property type="match status" value="1"/>
</dbReference>
<evidence type="ECO:0000256" key="5">
    <source>
        <dbReference type="ARBA" id="ARBA00022692"/>
    </source>
</evidence>
<feature type="transmembrane region" description="Helical" evidence="8">
    <location>
        <begin position="56"/>
        <end position="74"/>
    </location>
</feature>
<comment type="caution">
    <text evidence="9">The sequence shown here is derived from an EMBL/GenBank/DDBJ whole genome shotgun (WGS) entry which is preliminary data.</text>
</comment>
<dbReference type="PANTHER" id="PTHR36838">
    <property type="entry name" value="AUXIN EFFLUX CARRIER FAMILY PROTEIN"/>
    <property type="match status" value="1"/>
</dbReference>
<accession>A0A644ZJG5</accession>
<dbReference type="PANTHER" id="PTHR36838:SF1">
    <property type="entry name" value="SLR1864 PROTEIN"/>
    <property type="match status" value="1"/>
</dbReference>